<evidence type="ECO:0000313" key="6">
    <source>
        <dbReference type="EMBL" id="KGG79511.1"/>
    </source>
</evidence>
<comment type="subcellular location">
    <subcellularLocation>
        <location evidence="5">Cell membrane</location>
        <topology evidence="5">Multi-pass membrane protein</topology>
    </subcellularLocation>
</comment>
<comment type="similarity">
    <text evidence="5">Belongs to the UPF0182 family.</text>
</comment>
<dbReference type="AlphaFoldDB" id="A0A096DJT0"/>
<dbReference type="Pfam" id="PF03699">
    <property type="entry name" value="UPF0182"/>
    <property type="match status" value="1"/>
</dbReference>
<dbReference type="RefSeq" id="WP_035164990.1">
    <property type="nucleotide sequence ID" value="NZ_AZTB01000092.1"/>
</dbReference>
<dbReference type="EMBL" id="AZTB01000092">
    <property type="protein sequence ID" value="KGG79511.1"/>
    <property type="molecule type" value="Genomic_DNA"/>
</dbReference>
<dbReference type="STRING" id="1156417.Y919_11585"/>
<evidence type="ECO:0000256" key="1">
    <source>
        <dbReference type="ARBA" id="ARBA00022475"/>
    </source>
</evidence>
<name>A0A096DJT0_9FIRM</name>
<dbReference type="PANTHER" id="PTHR39344">
    <property type="entry name" value="UPF0182 PROTEIN SLL1060"/>
    <property type="match status" value="1"/>
</dbReference>
<dbReference type="Proteomes" id="UP000029622">
    <property type="component" value="Unassembled WGS sequence"/>
</dbReference>
<feature type="transmembrane region" description="Helical" evidence="5">
    <location>
        <begin position="51"/>
        <end position="71"/>
    </location>
</feature>
<feature type="transmembrane region" description="Helical" evidence="5">
    <location>
        <begin position="257"/>
        <end position="278"/>
    </location>
</feature>
<feature type="transmembrane region" description="Helical" evidence="5">
    <location>
        <begin position="290"/>
        <end position="310"/>
    </location>
</feature>
<reference evidence="6 7" key="1">
    <citation type="submission" date="2013-12" db="EMBL/GenBank/DDBJ databases">
        <title>Draft genome sequence of Caloranaerobacter sp. H53214.</title>
        <authorList>
            <person name="Jiang L.J."/>
            <person name="Shao Z.Z."/>
            <person name="Long M.N."/>
        </authorList>
    </citation>
    <scope>NUCLEOTIDE SEQUENCE [LARGE SCALE GENOMIC DNA]</scope>
    <source>
        <strain evidence="6 7">H53214</strain>
    </source>
</reference>
<organism evidence="6 7">
    <name type="scientific">Caloranaerobacter azorensis H53214</name>
    <dbReference type="NCBI Taxonomy" id="1156417"/>
    <lineage>
        <taxon>Bacteria</taxon>
        <taxon>Bacillati</taxon>
        <taxon>Bacillota</taxon>
        <taxon>Tissierellia</taxon>
        <taxon>Tissierellales</taxon>
        <taxon>Thermohalobacteraceae</taxon>
        <taxon>Caloranaerobacter</taxon>
    </lineage>
</organism>
<feature type="transmembrane region" description="Helical" evidence="5">
    <location>
        <begin position="7"/>
        <end position="31"/>
    </location>
</feature>
<proteinExistence type="inferred from homology"/>
<dbReference type="HAMAP" id="MF_01600">
    <property type="entry name" value="UPF0182"/>
    <property type="match status" value="1"/>
</dbReference>
<dbReference type="InterPro" id="IPR005372">
    <property type="entry name" value="UPF0182"/>
</dbReference>
<evidence type="ECO:0000256" key="5">
    <source>
        <dbReference type="HAMAP-Rule" id="MF_01600"/>
    </source>
</evidence>
<keyword evidence="4 5" id="KW-0472">Membrane</keyword>
<dbReference type="PANTHER" id="PTHR39344:SF1">
    <property type="entry name" value="UPF0182 PROTEIN SLL1060"/>
    <property type="match status" value="1"/>
</dbReference>
<keyword evidence="2 5" id="KW-0812">Transmembrane</keyword>
<feature type="transmembrane region" description="Helical" evidence="5">
    <location>
        <begin position="206"/>
        <end position="231"/>
    </location>
</feature>
<dbReference type="GO" id="GO:0005886">
    <property type="term" value="C:plasma membrane"/>
    <property type="evidence" value="ECO:0007669"/>
    <property type="project" value="UniProtKB-SubCell"/>
</dbReference>
<dbReference type="GO" id="GO:0005576">
    <property type="term" value="C:extracellular region"/>
    <property type="evidence" value="ECO:0007669"/>
    <property type="project" value="TreeGrafter"/>
</dbReference>
<gene>
    <name evidence="6" type="ORF">Y919_11585</name>
</gene>
<evidence type="ECO:0000313" key="7">
    <source>
        <dbReference type="Proteomes" id="UP000029622"/>
    </source>
</evidence>
<sequence length="924" mass="106955">MNKKTGYIIGIVIILALILISSFSSIISFITDYLWFKELGYTKTFFTKLKTQFTIGIPTFILLTLLLVFYFKSIKKSYYKVAGIIPDRVAEKRLNSVLWAVSVLVSLYISSIFAGNLWFTILKFINSNNFNINDPIFNKDISFYIFKLPLLSEIINLLLLLLFILIVLTIVFYLILLTIRRPEIYDGYEFYDGPVRNLNSLFNRRIFKVILFQIGLIGLVIFIIFGLSYILKSYEILYSTRGKVYGASFTDVHISLWVYRIMAFISVISAIGFLIGTIKRKVKLALTGPAALIIFSMLGSIVSGLFQQFIVEPNEISKEQKYLKYNIEYTQKAYGLDNVKEMNFNVEQNLTRDDLIKNKETIKNIKINDYRPVNQVYNQLQGIRQYYRFNDIDIDRYYINGEYTQVFLAARELDQERLSEQAKTWINQHLKYTHGYGLTLSPVNSVTPEGQPELLIKDIPPVTETDLKIKRPEIYFGELTNDYIVVNTDEKEFDYPIGENNQEAVYQGSAGIKLTGINRLLFAIREGSLKLILSGDINSDSRIVINRNIIDRVEKIAPFIIYDDDPYLVINQEDGRLYWIIDGYTVSSKYPYSQPYRNTDINYIRNSVKVVVDAYNGTTKYYVFDEEDPIIMTYKNIFSDLFLDKSQMPKGLREHVRYPQLLFDIQSEVYKVYHINNPVVFYNKEDVWDIAKEKYMSKVQKAESNYVMFKLPDEEKAEFLLTVPYTPATKPNMTALFVARNDGENYGKLFIYKFPKSKTVDGLMMIESRIDQDSNISPQLTLWSQKGSIVLRGNLLVIPIEKSLLYVEPIYLQADNENSLPEVKRVIVAYKNKIVMEETLDKALTKIFGQIDREKDENGVIDNVDVNISDGNLKEIIKMANEIFNKAKEASQKGDWAKYGEYLNKLENILNSLNNSLNDKSVNQ</sequence>
<feature type="transmembrane region" description="Helical" evidence="5">
    <location>
        <begin position="154"/>
        <end position="176"/>
    </location>
</feature>
<evidence type="ECO:0000256" key="2">
    <source>
        <dbReference type="ARBA" id="ARBA00022692"/>
    </source>
</evidence>
<evidence type="ECO:0000256" key="4">
    <source>
        <dbReference type="ARBA" id="ARBA00023136"/>
    </source>
</evidence>
<feature type="transmembrane region" description="Helical" evidence="5">
    <location>
        <begin position="97"/>
        <end position="119"/>
    </location>
</feature>
<protein>
    <recommendedName>
        <fullName evidence="5">UPF0182 protein Y919_11585</fullName>
    </recommendedName>
</protein>
<evidence type="ECO:0000256" key="3">
    <source>
        <dbReference type="ARBA" id="ARBA00022989"/>
    </source>
</evidence>
<accession>A0A096DJT0</accession>
<keyword evidence="1 5" id="KW-1003">Cell membrane</keyword>
<comment type="caution">
    <text evidence="6">The sequence shown here is derived from an EMBL/GenBank/DDBJ whole genome shotgun (WGS) entry which is preliminary data.</text>
</comment>
<keyword evidence="3 5" id="KW-1133">Transmembrane helix</keyword>